<dbReference type="Pfam" id="PF06314">
    <property type="entry name" value="ADC"/>
    <property type="match status" value="1"/>
</dbReference>
<evidence type="ECO:0000256" key="1">
    <source>
        <dbReference type="SAM" id="MobiDB-lite"/>
    </source>
</evidence>
<protein>
    <recommendedName>
        <fullName evidence="4">Acetoacetate decarboxylase</fullName>
    </recommendedName>
</protein>
<evidence type="ECO:0000313" key="3">
    <source>
        <dbReference type="Proteomes" id="UP000050863"/>
    </source>
</evidence>
<keyword evidence="3" id="KW-1185">Reference proteome</keyword>
<comment type="caution">
    <text evidence="2">The sequence shown here is derived from an EMBL/GenBank/DDBJ whole genome shotgun (WGS) entry which is preliminary data.</text>
</comment>
<dbReference type="SUPFAM" id="SSF160104">
    <property type="entry name" value="Acetoacetate decarboxylase-like"/>
    <property type="match status" value="1"/>
</dbReference>
<name>A0A0R3LMD0_9BRAD</name>
<evidence type="ECO:0000313" key="2">
    <source>
        <dbReference type="EMBL" id="KRR06342.1"/>
    </source>
</evidence>
<dbReference type="InterPro" id="IPR023375">
    <property type="entry name" value="ADC_dom_sf"/>
</dbReference>
<dbReference type="Proteomes" id="UP000050863">
    <property type="component" value="Unassembled WGS sequence"/>
</dbReference>
<dbReference type="InterPro" id="IPR010451">
    <property type="entry name" value="Acetoacetate_decarboxylase"/>
</dbReference>
<dbReference type="RefSeq" id="WP_057836780.1">
    <property type="nucleotide sequence ID" value="NZ_LLXZ01000115.1"/>
</dbReference>
<proteinExistence type="predicted"/>
<accession>A0A0R3LMD0</accession>
<evidence type="ECO:0008006" key="4">
    <source>
        <dbReference type="Google" id="ProtNLM"/>
    </source>
</evidence>
<gene>
    <name evidence="2" type="ORF">CQ12_33340</name>
</gene>
<dbReference type="STRING" id="280332.CQ12_33340"/>
<dbReference type="OrthoDB" id="47893at2"/>
<sequence length="273" mass="30463">MSYRFEAGRIYRMPTHFGPAPGPRQMPDGVTRDPKRSPRRLSVAASFLTDPVLLEQHLPDGFTLAGEPVVTVEFHHMTDIDWLAGRGYTMIWVSWPVTFRGQRDRATGKFLAVVWENLADPIITGRDEIGHPKLYAEIAEPRRWNGAQICTAGWMGFRFLELEVSQLQDADPHRQATASDGTLMLKYTPRTGAWGETEVCQVTLTPAADPDNHIEQRQTGVGTVRFHKAGWSELPTLHHVVNALAALPVVEARGGTVTLSRGGKSYRDQRVLT</sequence>
<dbReference type="Gene3D" id="2.40.400.10">
    <property type="entry name" value="Acetoacetate decarboxylase-like"/>
    <property type="match status" value="1"/>
</dbReference>
<dbReference type="EMBL" id="LLXZ01000115">
    <property type="protein sequence ID" value="KRR06342.1"/>
    <property type="molecule type" value="Genomic_DNA"/>
</dbReference>
<dbReference type="AlphaFoldDB" id="A0A0R3LMD0"/>
<organism evidence="2 3">
    <name type="scientific">Bradyrhizobium jicamae</name>
    <dbReference type="NCBI Taxonomy" id="280332"/>
    <lineage>
        <taxon>Bacteria</taxon>
        <taxon>Pseudomonadati</taxon>
        <taxon>Pseudomonadota</taxon>
        <taxon>Alphaproteobacteria</taxon>
        <taxon>Hyphomicrobiales</taxon>
        <taxon>Nitrobacteraceae</taxon>
        <taxon>Bradyrhizobium</taxon>
    </lineage>
</organism>
<reference evidence="2 3" key="1">
    <citation type="submission" date="2014-03" db="EMBL/GenBank/DDBJ databases">
        <title>Bradyrhizobium valentinum sp. nov., isolated from effective nodules of Lupinus mariae-josephae, a lupine endemic of basic-lime soils in Eastern Spain.</title>
        <authorList>
            <person name="Duran D."/>
            <person name="Rey L."/>
            <person name="Navarro A."/>
            <person name="Busquets A."/>
            <person name="Imperial J."/>
            <person name="Ruiz-Argueso T."/>
        </authorList>
    </citation>
    <scope>NUCLEOTIDE SEQUENCE [LARGE SCALE GENOMIC DNA]</scope>
    <source>
        <strain evidence="2 3">PAC68</strain>
    </source>
</reference>
<feature type="region of interest" description="Disordered" evidence="1">
    <location>
        <begin position="16"/>
        <end position="37"/>
    </location>
</feature>
<dbReference type="GO" id="GO:0016829">
    <property type="term" value="F:lyase activity"/>
    <property type="evidence" value="ECO:0007669"/>
    <property type="project" value="InterPro"/>
</dbReference>